<evidence type="ECO:0000313" key="6">
    <source>
        <dbReference type="Proteomes" id="UP000076863"/>
    </source>
</evidence>
<dbReference type="EMBL" id="AZHA01000001">
    <property type="protein sequence ID" value="OAA52644.1"/>
    <property type="molecule type" value="Genomic_DNA"/>
</dbReference>
<evidence type="ECO:0000259" key="4">
    <source>
        <dbReference type="Pfam" id="PF12588"/>
    </source>
</evidence>
<evidence type="ECO:0000256" key="3">
    <source>
        <dbReference type="SAM" id="MobiDB-lite"/>
    </source>
</evidence>
<gene>
    <name evidence="5" type="ORF">BBO_00485</name>
</gene>
<evidence type="ECO:0000313" key="5">
    <source>
        <dbReference type="EMBL" id="OAA52644.1"/>
    </source>
</evidence>
<dbReference type="PANTHER" id="PTHR10067">
    <property type="entry name" value="PHOSPHATIDYLSERINE DECARBOXYLASE"/>
    <property type="match status" value="1"/>
</dbReference>
<keyword evidence="1" id="KW-0210">Decarboxylase</keyword>
<dbReference type="PANTHER" id="PTHR10067:SF9">
    <property type="entry name" value="PHOSPHATIDYLSERINE DECARBOXYLASE FAMILY PROTEIN (AFU_ORTHOLOGUE AFUA_7G01730)"/>
    <property type="match status" value="1"/>
</dbReference>
<dbReference type="OrthoDB" id="5973539at2759"/>
<protein>
    <submittedName>
        <fullName evidence="5">Phosphatidylserine decarboxylase family protein</fullName>
    </submittedName>
</protein>
<dbReference type="InterPro" id="IPR003817">
    <property type="entry name" value="PS_Dcarbxylase"/>
</dbReference>
<keyword evidence="2" id="KW-0456">Lyase</keyword>
<dbReference type="GO" id="GO:0004609">
    <property type="term" value="F:phosphatidylserine decarboxylase activity"/>
    <property type="evidence" value="ECO:0007669"/>
    <property type="project" value="InterPro"/>
</dbReference>
<feature type="region of interest" description="Disordered" evidence="3">
    <location>
        <begin position="1"/>
        <end position="24"/>
    </location>
</feature>
<dbReference type="Proteomes" id="UP000076863">
    <property type="component" value="Unassembled WGS sequence"/>
</dbReference>
<dbReference type="GO" id="GO:0006646">
    <property type="term" value="P:phosphatidylethanolamine biosynthetic process"/>
    <property type="evidence" value="ECO:0007669"/>
    <property type="project" value="TreeGrafter"/>
</dbReference>
<dbReference type="InterPro" id="IPR022237">
    <property type="entry name" value="PsiD-like"/>
</dbReference>
<reference evidence="5 6" key="1">
    <citation type="journal article" date="2016" name="Genome Biol. Evol.">
        <title>Divergent and convergent evolution of fungal pathogenicity.</title>
        <authorList>
            <person name="Shang Y."/>
            <person name="Xiao G."/>
            <person name="Zheng P."/>
            <person name="Cen K."/>
            <person name="Zhan S."/>
            <person name="Wang C."/>
        </authorList>
    </citation>
    <scope>NUCLEOTIDE SEQUENCE [LARGE SCALE GENOMIC DNA]</scope>
    <source>
        <strain evidence="5 6">RCEF 3172</strain>
    </source>
</reference>
<organism evidence="5 6">
    <name type="scientific">Beauveria brongniartii RCEF 3172</name>
    <dbReference type="NCBI Taxonomy" id="1081107"/>
    <lineage>
        <taxon>Eukaryota</taxon>
        <taxon>Fungi</taxon>
        <taxon>Dikarya</taxon>
        <taxon>Ascomycota</taxon>
        <taxon>Pezizomycotina</taxon>
        <taxon>Sordariomycetes</taxon>
        <taxon>Hypocreomycetidae</taxon>
        <taxon>Hypocreales</taxon>
        <taxon>Cordycipitaceae</taxon>
        <taxon>Beauveria</taxon>
        <taxon>Beauveria brongniartii</taxon>
    </lineage>
</organism>
<keyword evidence="6" id="KW-1185">Reference proteome</keyword>
<accession>A0A167L581</accession>
<feature type="compositionally biased region" description="Polar residues" evidence="3">
    <location>
        <begin position="1"/>
        <end position="11"/>
    </location>
</feature>
<evidence type="ECO:0000256" key="2">
    <source>
        <dbReference type="ARBA" id="ARBA00023239"/>
    </source>
</evidence>
<dbReference type="GO" id="GO:0005739">
    <property type="term" value="C:mitochondrion"/>
    <property type="evidence" value="ECO:0007669"/>
    <property type="project" value="TreeGrafter"/>
</dbReference>
<evidence type="ECO:0000256" key="1">
    <source>
        <dbReference type="ARBA" id="ARBA00022793"/>
    </source>
</evidence>
<comment type="caution">
    <text evidence="5">The sequence shown here is derived from an EMBL/GenBank/DDBJ whole genome shotgun (WGS) entry which is preliminary data.</text>
</comment>
<feature type="domain" description="L-tryptophan decarboxylase PsiD-like" evidence="4">
    <location>
        <begin position="51"/>
        <end position="191"/>
    </location>
</feature>
<dbReference type="Pfam" id="PF02666">
    <property type="entry name" value="PS_Dcarbxylase"/>
    <property type="match status" value="1"/>
</dbReference>
<proteinExistence type="predicted"/>
<name>A0A167L581_9HYPO</name>
<dbReference type="AlphaFoldDB" id="A0A167L581"/>
<dbReference type="Pfam" id="PF12588">
    <property type="entry name" value="PSDC"/>
    <property type="match status" value="1"/>
</dbReference>
<sequence length="454" mass="51069">MTKISVSSPQDSLAPPKNTHHELVHGRPEEWLPGFIRHVDTRERPLPFNAAIERLRGLIESRTDLRMWASAMFEEVPNKIPYNKRGTRARSHVRGYSHMIDLLNVVATEVAPAWTMFTPAFGLSLVGLPFQAILDWPMGTPSGHAFFLNDDVNARFKDVLESWRDNVLATSKSLGVITTDPSGWLSKEAIAAFEHMANMDSRHQYTFQQLYKCDAHRDPVHWGFKSWDDLFTRRFRDMDKIRPVGFPDRPEWVVNACESKPVAIKRCAKQHDKFWLKGTNYSVADMLNHHEWADRFVGGTVYQAVIDSTAYHRWHAPASGQVVFAKVVSGAYFSERSTNGLGGEPIVPPDFDHVYLSHTATRALVFIQADDPVGLLCFVAVGMADVSTCEIASKFATGWPRAVAKGEELGTFRYGGSSQCLLFRKGLKLAFTEQAAPENHTNMAVRSPLAFAYM</sequence>